<name>A0A2S3GSY5_9POAL</name>
<feature type="chain" id="PRO_5015696899" evidence="1">
    <location>
        <begin position="26"/>
        <end position="76"/>
    </location>
</feature>
<dbReference type="AlphaFoldDB" id="A0A2S3GSY5"/>
<protein>
    <submittedName>
        <fullName evidence="2">Uncharacterized protein</fullName>
    </submittedName>
</protein>
<accession>A0A2S3GSY5</accession>
<evidence type="ECO:0000256" key="1">
    <source>
        <dbReference type="SAM" id="SignalP"/>
    </source>
</evidence>
<dbReference type="EMBL" id="CM008046">
    <property type="protein sequence ID" value="PAN08084.1"/>
    <property type="molecule type" value="Genomic_DNA"/>
</dbReference>
<proteinExistence type="predicted"/>
<sequence>MTMSKPFALPLLMAVLVLLAVSGAARRLEADGSTAAVFGAGLPVIQFLKGLYQQQLSGPSSTCTTYDPNNPACHGH</sequence>
<organism evidence="2">
    <name type="scientific">Panicum hallii</name>
    <dbReference type="NCBI Taxonomy" id="206008"/>
    <lineage>
        <taxon>Eukaryota</taxon>
        <taxon>Viridiplantae</taxon>
        <taxon>Streptophyta</taxon>
        <taxon>Embryophyta</taxon>
        <taxon>Tracheophyta</taxon>
        <taxon>Spermatophyta</taxon>
        <taxon>Magnoliopsida</taxon>
        <taxon>Liliopsida</taxon>
        <taxon>Poales</taxon>
        <taxon>Poaceae</taxon>
        <taxon>PACMAD clade</taxon>
        <taxon>Panicoideae</taxon>
        <taxon>Panicodae</taxon>
        <taxon>Paniceae</taxon>
        <taxon>Panicinae</taxon>
        <taxon>Panicum</taxon>
        <taxon>Panicum sect. Panicum</taxon>
    </lineage>
</organism>
<dbReference type="PANTHER" id="PTHR35547">
    <property type="entry name" value="OS06G0249350 PROTEIN-RELATED"/>
    <property type="match status" value="1"/>
</dbReference>
<dbReference type="PANTHER" id="PTHR35547:SF8">
    <property type="match status" value="1"/>
</dbReference>
<keyword evidence="1" id="KW-0732">Signal</keyword>
<gene>
    <name evidence="2" type="ORF">PAHAL_1G386200</name>
</gene>
<dbReference type="Gramene" id="PAN08084">
    <property type="protein sequence ID" value="PAN08084"/>
    <property type="gene ID" value="PAHAL_1G386200"/>
</dbReference>
<feature type="signal peptide" evidence="1">
    <location>
        <begin position="1"/>
        <end position="25"/>
    </location>
</feature>
<dbReference type="Proteomes" id="UP000243499">
    <property type="component" value="Chromosome 1"/>
</dbReference>
<evidence type="ECO:0000313" key="2">
    <source>
        <dbReference type="EMBL" id="PAN08084.1"/>
    </source>
</evidence>
<reference evidence="2" key="1">
    <citation type="submission" date="2018-04" db="EMBL/GenBank/DDBJ databases">
        <title>WGS assembly of Panicum hallii.</title>
        <authorList>
            <person name="Lovell J."/>
            <person name="Jenkins J."/>
            <person name="Lowry D."/>
            <person name="Mamidi S."/>
            <person name="Sreedasyam A."/>
            <person name="Weng X."/>
            <person name="Barry K."/>
            <person name="Bonette J."/>
            <person name="Campitelli B."/>
            <person name="Daum C."/>
            <person name="Gordon S."/>
            <person name="Gould B."/>
            <person name="Lipzen A."/>
            <person name="Macqueen A."/>
            <person name="Palacio-Mejia J."/>
            <person name="Plott C."/>
            <person name="Shakirov E."/>
            <person name="Shu S."/>
            <person name="Yoshinaga Y."/>
            <person name="Zane M."/>
            <person name="Rokhsar D."/>
            <person name="Grimwood J."/>
            <person name="Schmutz J."/>
            <person name="Juenger T."/>
        </authorList>
    </citation>
    <scope>NUCLEOTIDE SEQUENCE [LARGE SCALE GENOMIC DNA]</scope>
    <source>
        <strain evidence="2">FIL2</strain>
    </source>
</reference>